<dbReference type="PANTHER" id="PTHR13930:SF0">
    <property type="entry name" value="S-ADENOSYL-L-METHIONINE-DEPENDENT TRNA 4-DEMETHYLWYOSINE SYNTHASE TYW1-RELATED"/>
    <property type="match status" value="1"/>
</dbReference>
<evidence type="ECO:0000256" key="5">
    <source>
        <dbReference type="ARBA" id="ARBA00022723"/>
    </source>
</evidence>
<evidence type="ECO:0000313" key="9">
    <source>
        <dbReference type="EMBL" id="CAB4001837.1"/>
    </source>
</evidence>
<comment type="similarity">
    <text evidence="2">Belongs to the TYW1 family.</text>
</comment>
<keyword evidence="6" id="KW-0408">Iron</keyword>
<evidence type="ECO:0000256" key="2">
    <source>
        <dbReference type="ARBA" id="ARBA00010115"/>
    </source>
</evidence>
<organism evidence="9 10">
    <name type="scientific">Paramuricea clavata</name>
    <name type="common">Red gorgonian</name>
    <name type="synonym">Violescent sea-whip</name>
    <dbReference type="NCBI Taxonomy" id="317549"/>
    <lineage>
        <taxon>Eukaryota</taxon>
        <taxon>Metazoa</taxon>
        <taxon>Cnidaria</taxon>
        <taxon>Anthozoa</taxon>
        <taxon>Octocorallia</taxon>
        <taxon>Malacalcyonacea</taxon>
        <taxon>Plexauridae</taxon>
        <taxon>Paramuricea</taxon>
    </lineage>
</organism>
<dbReference type="Gene3D" id="3.20.20.70">
    <property type="entry name" value="Aldolase class I"/>
    <property type="match status" value="1"/>
</dbReference>
<evidence type="ECO:0000256" key="4">
    <source>
        <dbReference type="ARBA" id="ARBA00022691"/>
    </source>
</evidence>
<evidence type="ECO:0000256" key="8">
    <source>
        <dbReference type="ARBA" id="ARBA00025368"/>
    </source>
</evidence>
<dbReference type="AlphaFoldDB" id="A0A7D9E7K5"/>
<keyword evidence="10" id="KW-1185">Reference proteome</keyword>
<dbReference type="UniPathway" id="UPA00375"/>
<dbReference type="GO" id="GO:0010181">
    <property type="term" value="F:FMN binding"/>
    <property type="evidence" value="ECO:0007669"/>
    <property type="project" value="InterPro"/>
</dbReference>
<sequence>MAAHKELNLCSFMYKFYLFILILGTAFSANGHEMNNGQYVSTLGLQDSWSVFMKNWWQTLSVTLIAAIVACCSVVWTLKMAAKISENEEHADDIKNIHTDEKPQTTIHSVKIFFATQTGTAQYFAGILQKRLNQELELNSKVIDLKHYDPDDSLANEINPSTLCIFILATYTDGQPTEGTGWFYKWLRETAVDFRVQKSLLLGLNYCVLGLGNSLYEDHFNTVSSNVDKWLHDLSATRILPLAVSDENVAKSKNGGKEEDFNAWMDVFMTYLKTRATRENEDCCKLNSDKSTCECKNSVDETQVEEELYESSSEGEHDDEDGRADVMDVEDLGTMVGKMNKAKTDRIIQEPKEMITPLLRKALTKQGYKLVGSHSGVKLCRWTKSMLRGRGGCYKHTFYGIESHRCMESTPSLACANKCVFCWRHHTNPVGTEWRWKMDEPDHIVNEAINNHRNMIKQFKGL</sequence>
<dbReference type="InterPro" id="IPR034556">
    <property type="entry name" value="tRNA_wybutosine-synthase"/>
</dbReference>
<protein>
    <recommendedName>
        <fullName evidence="3">tRNA 4-demethylwyosine synthase (AdoMet-dependent)</fullName>
        <ecNumber evidence="3">4.1.3.44</ecNumber>
    </recommendedName>
</protein>
<evidence type="ECO:0000313" key="10">
    <source>
        <dbReference type="Proteomes" id="UP001152795"/>
    </source>
</evidence>
<dbReference type="InterPro" id="IPR007197">
    <property type="entry name" value="rSAM"/>
</dbReference>
<keyword evidence="4" id="KW-0949">S-adenosyl-L-methionine</keyword>
<proteinExistence type="inferred from homology"/>
<dbReference type="InterPro" id="IPR013785">
    <property type="entry name" value="Aldolase_TIM"/>
</dbReference>
<comment type="function">
    <text evidence="8">Probable component of the wybutosine biosynthesis pathway. Wybutosine is a hyper modified guanosine with a tricyclic base found at the 3'-position adjacent to the anticodon of eukaryotic phenylalanine tRNA. Catalyzes the condensation of N-methylguanine with 2 carbon atoms from pyruvate to form the tricyclic 4-demethylwyosine, an intermediate in wybutosine biosynthesis.</text>
</comment>
<dbReference type="GO" id="GO:0046872">
    <property type="term" value="F:metal ion binding"/>
    <property type="evidence" value="ECO:0007669"/>
    <property type="project" value="UniProtKB-KW"/>
</dbReference>
<dbReference type="Pfam" id="PF00258">
    <property type="entry name" value="Flavodoxin_1"/>
    <property type="match status" value="1"/>
</dbReference>
<dbReference type="Gene3D" id="3.40.50.360">
    <property type="match status" value="1"/>
</dbReference>
<dbReference type="InterPro" id="IPR001094">
    <property type="entry name" value="Flavdoxin-like"/>
</dbReference>
<dbReference type="InterPro" id="IPR029039">
    <property type="entry name" value="Flavoprotein-like_sf"/>
</dbReference>
<dbReference type="SFLD" id="SFLDS00029">
    <property type="entry name" value="Radical_SAM"/>
    <property type="match status" value="1"/>
</dbReference>
<dbReference type="PRINTS" id="PR00369">
    <property type="entry name" value="FLAVODOXIN"/>
</dbReference>
<dbReference type="GO" id="GO:0102521">
    <property type="term" value="F:tRNA-4-demethylwyosine synthase activity"/>
    <property type="evidence" value="ECO:0007669"/>
    <property type="project" value="UniProtKB-EC"/>
</dbReference>
<dbReference type="GO" id="GO:0051539">
    <property type="term" value="F:4 iron, 4 sulfur cluster binding"/>
    <property type="evidence" value="ECO:0007669"/>
    <property type="project" value="InterPro"/>
</dbReference>
<evidence type="ECO:0000256" key="6">
    <source>
        <dbReference type="ARBA" id="ARBA00023004"/>
    </source>
</evidence>
<evidence type="ECO:0000256" key="7">
    <source>
        <dbReference type="ARBA" id="ARBA00023014"/>
    </source>
</evidence>
<dbReference type="PROSITE" id="PS50902">
    <property type="entry name" value="FLAVODOXIN_LIKE"/>
    <property type="match status" value="1"/>
</dbReference>
<dbReference type="OrthoDB" id="271553at2759"/>
<dbReference type="SUPFAM" id="SSF52218">
    <property type="entry name" value="Flavoproteins"/>
    <property type="match status" value="1"/>
</dbReference>
<dbReference type="InterPro" id="IPR008254">
    <property type="entry name" value="Flavodoxin/NO_synth"/>
</dbReference>
<reference evidence="9" key="1">
    <citation type="submission" date="2020-04" db="EMBL/GenBank/DDBJ databases">
        <authorList>
            <person name="Alioto T."/>
            <person name="Alioto T."/>
            <person name="Gomez Garrido J."/>
        </authorList>
    </citation>
    <scope>NUCLEOTIDE SEQUENCE</scope>
    <source>
        <strain evidence="9">A484AB</strain>
    </source>
</reference>
<dbReference type="EC" id="4.1.3.44" evidence="3"/>
<evidence type="ECO:0000256" key="3">
    <source>
        <dbReference type="ARBA" id="ARBA00012821"/>
    </source>
</evidence>
<comment type="pathway">
    <text evidence="1">tRNA modification; wybutosine-tRNA(Phe) biosynthesis.</text>
</comment>
<keyword evidence="7" id="KW-0411">Iron-sulfur</keyword>
<dbReference type="PANTHER" id="PTHR13930">
    <property type="entry name" value="S-ADENOSYL-L-METHIONINE-DEPENDENT TRNA 4-DEMETHYLWYOSINE SYNTHASE"/>
    <property type="match status" value="1"/>
</dbReference>
<evidence type="ECO:0000256" key="1">
    <source>
        <dbReference type="ARBA" id="ARBA00004797"/>
    </source>
</evidence>
<dbReference type="Proteomes" id="UP001152795">
    <property type="component" value="Unassembled WGS sequence"/>
</dbReference>
<comment type="caution">
    <text evidence="9">The sequence shown here is derived from an EMBL/GenBank/DDBJ whole genome shotgun (WGS) entry which is preliminary data.</text>
</comment>
<accession>A0A7D9E7K5</accession>
<keyword evidence="5" id="KW-0479">Metal-binding</keyword>
<gene>
    <name evidence="9" type="ORF">PACLA_8A018530</name>
</gene>
<name>A0A7D9E7K5_PARCT</name>
<dbReference type="EMBL" id="CACRXK020004190">
    <property type="protein sequence ID" value="CAB4001837.1"/>
    <property type="molecule type" value="Genomic_DNA"/>
</dbReference>
<dbReference type="GO" id="GO:0031591">
    <property type="term" value="P:wybutosine biosynthetic process"/>
    <property type="evidence" value="ECO:0007669"/>
    <property type="project" value="TreeGrafter"/>
</dbReference>